<dbReference type="GO" id="GO:0008199">
    <property type="term" value="F:ferric iron binding"/>
    <property type="evidence" value="ECO:0007669"/>
    <property type="project" value="InterPro"/>
</dbReference>
<evidence type="ECO:0000313" key="5">
    <source>
        <dbReference type="Proteomes" id="UP000614609"/>
    </source>
</evidence>
<dbReference type="RefSeq" id="WP_188870547.1">
    <property type="nucleotide sequence ID" value="NZ_BMOO01000002.1"/>
</dbReference>
<evidence type="ECO:0000256" key="1">
    <source>
        <dbReference type="ARBA" id="ARBA00009497"/>
    </source>
</evidence>
<dbReference type="PANTHER" id="PTHR42932:SF1">
    <property type="entry name" value="GENERAL STRESS PROTEIN 20U"/>
    <property type="match status" value="1"/>
</dbReference>
<reference evidence="4" key="3">
    <citation type="submission" date="2021-03" db="EMBL/GenBank/DDBJ databases">
        <title>Genomic Encyclopedia of Type Strains, Phase IV (KMG-IV): sequencing the most valuable type-strain genomes for metagenomic binning, comparative biology and taxonomic classification.</title>
        <authorList>
            <person name="Goeker M."/>
        </authorList>
    </citation>
    <scope>NUCLEOTIDE SEQUENCE</scope>
    <source>
        <strain evidence="4">DSM 22443</strain>
    </source>
</reference>
<dbReference type="PIRSF" id="PIRSF005900">
    <property type="entry name" value="Dps"/>
    <property type="match status" value="1"/>
</dbReference>
<sequence length="186" mass="20764">MSAPHLRNPGADALRQEWDTVVDNELRLDRDAAARVVEALNADLSGLYILFNQLRKHYWTLEGREVRPVVEFLEDAADRLSEATDEIAIRVHALGGVPVNGPMGIRQHAPMGIEAADVYALRPSLENDLEAYAVLVAQLREHVALAQELGDETTVEILRGHLRTIEEDAHDVEKFLADDTLVRTDE</sequence>
<dbReference type="InterPro" id="IPR009078">
    <property type="entry name" value="Ferritin-like_SF"/>
</dbReference>
<dbReference type="OrthoDB" id="8265at2157"/>
<protein>
    <submittedName>
        <fullName evidence="3">DNA starvation/stationary phase protection protein</fullName>
    </submittedName>
    <submittedName>
        <fullName evidence="4">DNA-binding ferritin-like protein</fullName>
    </submittedName>
</protein>
<comment type="caution">
    <text evidence="3">The sequence shown here is derived from an EMBL/GenBank/DDBJ whole genome shotgun (WGS) entry which is preliminary data.</text>
</comment>
<dbReference type="Proteomes" id="UP000614609">
    <property type="component" value="Unassembled WGS sequence"/>
</dbReference>
<dbReference type="Proteomes" id="UP000765891">
    <property type="component" value="Unassembled WGS sequence"/>
</dbReference>
<evidence type="ECO:0000313" key="3">
    <source>
        <dbReference type="EMBL" id="GGM62175.1"/>
    </source>
</evidence>
<dbReference type="InterPro" id="IPR008331">
    <property type="entry name" value="Ferritin_DPS_dom"/>
</dbReference>
<reference evidence="3" key="1">
    <citation type="journal article" date="2014" name="Int. J. Syst. Evol. Microbiol.">
        <title>Complete genome sequence of Corynebacterium casei LMG S-19264T (=DSM 44701T), isolated from a smear-ripened cheese.</title>
        <authorList>
            <consortium name="US DOE Joint Genome Institute (JGI-PGF)"/>
            <person name="Walter F."/>
            <person name="Albersmeier A."/>
            <person name="Kalinowski J."/>
            <person name="Ruckert C."/>
        </authorList>
    </citation>
    <scope>NUCLEOTIDE SEQUENCE</scope>
    <source>
        <strain evidence="3">JCM 16108</strain>
    </source>
</reference>
<dbReference type="AlphaFoldDB" id="A0A830FXS4"/>
<dbReference type="NCBIfam" id="NF041388">
    <property type="entry name" value="DNAstvprot_Halo"/>
    <property type="match status" value="1"/>
</dbReference>
<dbReference type="InterPro" id="IPR002177">
    <property type="entry name" value="DPS_DNA-bd"/>
</dbReference>
<feature type="domain" description="Ferritin/DPS" evidence="2">
    <location>
        <begin position="38"/>
        <end position="179"/>
    </location>
</feature>
<dbReference type="InterPro" id="IPR012347">
    <property type="entry name" value="Ferritin-like"/>
</dbReference>
<name>A0A830FXS4_9EURY</name>
<reference evidence="3" key="2">
    <citation type="submission" date="2020-09" db="EMBL/GenBank/DDBJ databases">
        <authorList>
            <person name="Sun Q."/>
            <person name="Ohkuma M."/>
        </authorList>
    </citation>
    <scope>NUCLEOTIDE SEQUENCE</scope>
    <source>
        <strain evidence="3">JCM 16108</strain>
    </source>
</reference>
<gene>
    <name evidence="3" type="ORF">GCM10009017_10310</name>
    <name evidence="4" type="ORF">J2752_001486</name>
</gene>
<evidence type="ECO:0000259" key="2">
    <source>
        <dbReference type="Pfam" id="PF00210"/>
    </source>
</evidence>
<dbReference type="InterPro" id="IPR054862">
    <property type="entry name" value="DNA_prot_starvation"/>
</dbReference>
<dbReference type="Pfam" id="PF00210">
    <property type="entry name" value="Ferritin"/>
    <property type="match status" value="1"/>
</dbReference>
<dbReference type="GO" id="GO:0003677">
    <property type="term" value="F:DNA binding"/>
    <property type="evidence" value="ECO:0007669"/>
    <property type="project" value="UniProtKB-KW"/>
</dbReference>
<dbReference type="EMBL" id="BMOO01000002">
    <property type="protein sequence ID" value="GGM62175.1"/>
    <property type="molecule type" value="Genomic_DNA"/>
</dbReference>
<comment type="similarity">
    <text evidence="1">Belongs to the Dps family.</text>
</comment>
<organism evidence="3 5">
    <name type="scientific">Halarchaeum rubridurum</name>
    <dbReference type="NCBI Taxonomy" id="489911"/>
    <lineage>
        <taxon>Archaea</taxon>
        <taxon>Methanobacteriati</taxon>
        <taxon>Methanobacteriota</taxon>
        <taxon>Stenosarchaea group</taxon>
        <taxon>Halobacteria</taxon>
        <taxon>Halobacteriales</taxon>
        <taxon>Halobacteriaceae</taxon>
    </lineage>
</organism>
<keyword evidence="4" id="KW-0238">DNA-binding</keyword>
<dbReference type="PANTHER" id="PTHR42932">
    <property type="entry name" value="GENERAL STRESS PROTEIN 20U"/>
    <property type="match status" value="1"/>
</dbReference>
<evidence type="ECO:0000313" key="4">
    <source>
        <dbReference type="EMBL" id="MBP1954574.1"/>
    </source>
</evidence>
<keyword evidence="5" id="KW-1185">Reference proteome</keyword>
<dbReference type="EMBL" id="JAGGKO010000002">
    <property type="protein sequence ID" value="MBP1954574.1"/>
    <property type="molecule type" value="Genomic_DNA"/>
</dbReference>
<dbReference type="SUPFAM" id="SSF47240">
    <property type="entry name" value="Ferritin-like"/>
    <property type="match status" value="1"/>
</dbReference>
<proteinExistence type="inferred from homology"/>
<dbReference type="Gene3D" id="1.20.1260.10">
    <property type="match status" value="1"/>
</dbReference>
<accession>A0A830FXS4</accession>